<sequence length="571" mass="61894">MALMASPVDKQSKRGVAIRSGVHVARSIARPISLRVERRLQKRGWKHRLLDAVLIFLVSAVVIGGLIWLFRADPGRHVEFSAVVAPREVVSGGASTLSISYTNNSKETLENVTLALAYPDYFVLQGVDDPSFEQATNTLKIGTLAPGANGLVKIRGVMFGNVGGTQTFGSTLSYVFDDDRTGSRTQSYAFSPTRSALRVETNLPNKLVSGQRLSGEIRLFNDGPVTFPEAAVHPVYPDGFRLTSISTDRRADNTWIVPKLDSGESFAIAYEGVLSLETGSDARFEFEPSFVFGGERFVQEPLFETVQTIASPLRVLLEVGDVASTGRIPVVVSWEDQSDVSISDVTLTVDGAANAPEWHLETPVFASSREAMLIPSRALGINPMVEVRPELAFTLDETGDTVRVLGNVTSFKLQTSASVESFARYFSSAGDQLGRGPLPPRIGDTTIYWLFLNVSGTQNELRDTVVTATLPAGVEWIDQQSITLGNSIVFEPGTRRLTWPLGTLAPTVENSRTVAASVAIALTPIDAERGTVPLLLTNVALNGFDTWVEKSVSFRGSNITTRISEDKGVVR</sequence>
<protein>
    <recommendedName>
        <fullName evidence="4">DUF11 domain-containing protein</fullName>
    </recommendedName>
</protein>
<reference evidence="2 3" key="1">
    <citation type="journal article" date="2016" name="Nat. Commun.">
        <title>Thousands of microbial genomes shed light on interconnected biogeochemical processes in an aquifer system.</title>
        <authorList>
            <person name="Anantharaman K."/>
            <person name="Brown C.T."/>
            <person name="Hug L.A."/>
            <person name="Sharon I."/>
            <person name="Castelle C.J."/>
            <person name="Probst A.J."/>
            <person name="Thomas B.C."/>
            <person name="Singh A."/>
            <person name="Wilkins M.J."/>
            <person name="Karaoz U."/>
            <person name="Brodie E.L."/>
            <person name="Williams K.H."/>
            <person name="Hubbard S.S."/>
            <person name="Banfield J.F."/>
        </authorList>
    </citation>
    <scope>NUCLEOTIDE SEQUENCE [LARGE SCALE GENOMIC DNA]</scope>
</reference>
<gene>
    <name evidence="2" type="ORF">A3C17_00330</name>
</gene>
<comment type="caution">
    <text evidence="2">The sequence shown here is derived from an EMBL/GenBank/DDBJ whole genome shotgun (WGS) entry which is preliminary data.</text>
</comment>
<keyword evidence="1" id="KW-0812">Transmembrane</keyword>
<keyword evidence="1" id="KW-0472">Membrane</keyword>
<keyword evidence="1" id="KW-1133">Transmembrane helix</keyword>
<proteinExistence type="predicted"/>
<dbReference type="EMBL" id="MGDX01000008">
    <property type="protein sequence ID" value="OGL71686.1"/>
    <property type="molecule type" value="Genomic_DNA"/>
</dbReference>
<evidence type="ECO:0008006" key="4">
    <source>
        <dbReference type="Google" id="ProtNLM"/>
    </source>
</evidence>
<evidence type="ECO:0000256" key="1">
    <source>
        <dbReference type="SAM" id="Phobius"/>
    </source>
</evidence>
<accession>A0A1F7U0C8</accession>
<name>A0A1F7U0C8_9BACT</name>
<evidence type="ECO:0000313" key="2">
    <source>
        <dbReference type="EMBL" id="OGL71686.1"/>
    </source>
</evidence>
<dbReference type="Proteomes" id="UP000177097">
    <property type="component" value="Unassembled WGS sequence"/>
</dbReference>
<organism evidence="2 3">
    <name type="scientific">Candidatus Uhrbacteria bacterium RIFCSPHIGHO2_02_FULL_53_13</name>
    <dbReference type="NCBI Taxonomy" id="1802389"/>
    <lineage>
        <taxon>Bacteria</taxon>
        <taxon>Candidatus Uhriibacteriota</taxon>
    </lineage>
</organism>
<feature type="transmembrane region" description="Helical" evidence="1">
    <location>
        <begin position="49"/>
        <end position="70"/>
    </location>
</feature>
<dbReference type="STRING" id="1802389.A3C17_00330"/>
<evidence type="ECO:0000313" key="3">
    <source>
        <dbReference type="Proteomes" id="UP000177097"/>
    </source>
</evidence>
<dbReference type="AlphaFoldDB" id="A0A1F7U0C8"/>